<dbReference type="PANTHER" id="PTHR44167">
    <property type="entry name" value="OVARIAN-SPECIFIC SERINE/THREONINE-PROTEIN KINASE LOK-RELATED"/>
    <property type="match status" value="1"/>
</dbReference>
<name>A0A8S1SW52_9CILI</name>
<evidence type="ECO:0000259" key="4">
    <source>
        <dbReference type="PROSITE" id="PS50011"/>
    </source>
</evidence>
<reference evidence="5" key="1">
    <citation type="submission" date="2021-01" db="EMBL/GenBank/DDBJ databases">
        <authorList>
            <consortium name="Genoscope - CEA"/>
            <person name="William W."/>
        </authorList>
    </citation>
    <scope>NUCLEOTIDE SEQUENCE</scope>
</reference>
<dbReference type="SMART" id="SM00220">
    <property type="entry name" value="S_TKc"/>
    <property type="match status" value="1"/>
</dbReference>
<dbReference type="InterPro" id="IPR008271">
    <property type="entry name" value="Ser/Thr_kinase_AS"/>
</dbReference>
<evidence type="ECO:0000256" key="1">
    <source>
        <dbReference type="ARBA" id="ARBA00022741"/>
    </source>
</evidence>
<dbReference type="FunFam" id="3.30.200.20:FF:000042">
    <property type="entry name" value="Aurora kinase A"/>
    <property type="match status" value="1"/>
</dbReference>
<dbReference type="InterPro" id="IPR017441">
    <property type="entry name" value="Protein_kinase_ATP_BS"/>
</dbReference>
<dbReference type="OrthoDB" id="74764at2759"/>
<feature type="domain" description="Protein kinase" evidence="4">
    <location>
        <begin position="123"/>
        <end position="386"/>
    </location>
</feature>
<organism evidence="5 6">
    <name type="scientific">Paramecium pentaurelia</name>
    <dbReference type="NCBI Taxonomy" id="43138"/>
    <lineage>
        <taxon>Eukaryota</taxon>
        <taxon>Sar</taxon>
        <taxon>Alveolata</taxon>
        <taxon>Ciliophora</taxon>
        <taxon>Intramacronucleata</taxon>
        <taxon>Oligohymenophorea</taxon>
        <taxon>Peniculida</taxon>
        <taxon>Parameciidae</taxon>
        <taxon>Paramecium</taxon>
    </lineage>
</organism>
<protein>
    <recommendedName>
        <fullName evidence="4">Protein kinase domain-containing protein</fullName>
    </recommendedName>
</protein>
<dbReference type="GO" id="GO:0044773">
    <property type="term" value="P:mitotic DNA damage checkpoint signaling"/>
    <property type="evidence" value="ECO:0007669"/>
    <property type="project" value="TreeGrafter"/>
</dbReference>
<evidence type="ECO:0000256" key="3">
    <source>
        <dbReference type="PROSITE-ProRule" id="PRU10141"/>
    </source>
</evidence>
<dbReference type="GO" id="GO:0005737">
    <property type="term" value="C:cytoplasm"/>
    <property type="evidence" value="ECO:0007669"/>
    <property type="project" value="TreeGrafter"/>
</dbReference>
<evidence type="ECO:0000256" key="2">
    <source>
        <dbReference type="ARBA" id="ARBA00022840"/>
    </source>
</evidence>
<keyword evidence="1 3" id="KW-0547">Nucleotide-binding</keyword>
<dbReference type="Pfam" id="PF00069">
    <property type="entry name" value="Pkinase"/>
    <property type="match status" value="1"/>
</dbReference>
<accession>A0A8S1SW52</accession>
<proteinExistence type="predicted"/>
<dbReference type="PROSITE" id="PS00108">
    <property type="entry name" value="PROTEIN_KINASE_ST"/>
    <property type="match status" value="1"/>
</dbReference>
<dbReference type="FunFam" id="1.10.510.10:FF:000945">
    <property type="entry name" value="Uncharacterized protein"/>
    <property type="match status" value="1"/>
</dbReference>
<dbReference type="EMBL" id="CAJJDO010000014">
    <property type="protein sequence ID" value="CAD8145155.1"/>
    <property type="molecule type" value="Genomic_DNA"/>
</dbReference>
<evidence type="ECO:0000313" key="5">
    <source>
        <dbReference type="EMBL" id="CAD8145155.1"/>
    </source>
</evidence>
<dbReference type="AlphaFoldDB" id="A0A8S1SW52"/>
<gene>
    <name evidence="5" type="ORF">PPENT_87.1.T0140101</name>
</gene>
<keyword evidence="2 3" id="KW-0067">ATP-binding</keyword>
<sequence>MSQDLKWKQDRIVIQSQFKKENDKCCHLLGFNNYIIYMKDHQKVPKKYIPLDFEIKFEILREKVVKKSENDDSLGEIKGISLIKDIGIDTIIKKRYFGGEDLIKQWREYLSSRINQWQFHQMFRIYKKIGKGNFASVYLAQNIESGKNMAIKAFSKQVAYGEEHGKQAIQNELYIMRQLNHSHIMQMYEVYETQNSLYVALELLEGGSLYDLIKEKTLLSTTQIQQIMVGVLQGLQNMHQKDIMHRDLKLENILFKQQNKMDSVVIADFGLATKVNEPIYLYSRCGTPGFIAPEVINIKELKGHYSKVCDIYSLGLVFYLLLSGKQAFPGKCYETVMKQNREATINFTIKQLQQVPSQAMDLMKRMLEKDPIRRISANDCLKHPFLVAMNNQMADDSVNDSMDEDNHFGEIASRMNALNEEAINFDAFRRNAIINSPGSPGIVETQQFKQQKVVDSINQLQMNSPLLNGKIETIDSLPNIGTPKIQSSFQQSPIIKHSQFKQNLPQQQQQYIQDHPLQE</sequence>
<dbReference type="PANTHER" id="PTHR44167:SF18">
    <property type="entry name" value="PROTEIN KINASE DOMAIN-CONTAINING PROTEIN"/>
    <property type="match status" value="1"/>
</dbReference>
<dbReference type="PROSITE" id="PS50011">
    <property type="entry name" value="PROTEIN_KINASE_DOM"/>
    <property type="match status" value="1"/>
</dbReference>
<dbReference type="GO" id="GO:0005634">
    <property type="term" value="C:nucleus"/>
    <property type="evidence" value="ECO:0007669"/>
    <property type="project" value="TreeGrafter"/>
</dbReference>
<feature type="binding site" evidence="3">
    <location>
        <position position="152"/>
    </location>
    <ligand>
        <name>ATP</name>
        <dbReference type="ChEBI" id="CHEBI:30616"/>
    </ligand>
</feature>
<evidence type="ECO:0000313" key="6">
    <source>
        <dbReference type="Proteomes" id="UP000689195"/>
    </source>
</evidence>
<dbReference type="GO" id="GO:0004674">
    <property type="term" value="F:protein serine/threonine kinase activity"/>
    <property type="evidence" value="ECO:0007669"/>
    <property type="project" value="TreeGrafter"/>
</dbReference>
<comment type="caution">
    <text evidence="5">The sequence shown here is derived from an EMBL/GenBank/DDBJ whole genome shotgun (WGS) entry which is preliminary data.</text>
</comment>
<dbReference type="Proteomes" id="UP000689195">
    <property type="component" value="Unassembled WGS sequence"/>
</dbReference>
<dbReference type="InterPro" id="IPR000719">
    <property type="entry name" value="Prot_kinase_dom"/>
</dbReference>
<dbReference type="GO" id="GO:0005524">
    <property type="term" value="F:ATP binding"/>
    <property type="evidence" value="ECO:0007669"/>
    <property type="project" value="UniProtKB-UniRule"/>
</dbReference>
<dbReference type="PROSITE" id="PS00107">
    <property type="entry name" value="PROTEIN_KINASE_ATP"/>
    <property type="match status" value="1"/>
</dbReference>
<keyword evidence="6" id="KW-1185">Reference proteome</keyword>